<proteinExistence type="predicted"/>
<dbReference type="Proteomes" id="UP001596380">
    <property type="component" value="Unassembled WGS sequence"/>
</dbReference>
<reference evidence="3" key="1">
    <citation type="journal article" date="2019" name="Int. J. Syst. Evol. Microbiol.">
        <title>The Global Catalogue of Microorganisms (GCM) 10K type strain sequencing project: providing services to taxonomists for standard genome sequencing and annotation.</title>
        <authorList>
            <consortium name="The Broad Institute Genomics Platform"/>
            <consortium name="The Broad Institute Genome Sequencing Center for Infectious Disease"/>
            <person name="Wu L."/>
            <person name="Ma J."/>
        </authorList>
    </citation>
    <scope>NUCLEOTIDE SEQUENCE [LARGE SCALE GENOMIC DNA]</scope>
    <source>
        <strain evidence="3">JCM 3369</strain>
    </source>
</reference>
<comment type="caution">
    <text evidence="2">The sequence shown here is derived from an EMBL/GenBank/DDBJ whole genome shotgun (WGS) entry which is preliminary data.</text>
</comment>
<protein>
    <submittedName>
        <fullName evidence="2">Uncharacterized protein</fullName>
    </submittedName>
</protein>
<dbReference type="RefSeq" id="WP_160823701.1">
    <property type="nucleotide sequence ID" value="NZ_JBHSXE010000001.1"/>
</dbReference>
<sequence>MLYKGVAPIVAVGTVSITEATLIWTGVSAGDWSIATACLLVGVLAFGVTGRIFWVVRRPRRNR</sequence>
<name>A0ABW2CB46_9ACTN</name>
<accession>A0ABW2CB46</accession>
<feature type="transmembrane region" description="Helical" evidence="1">
    <location>
        <begin position="32"/>
        <end position="54"/>
    </location>
</feature>
<keyword evidence="1" id="KW-0472">Membrane</keyword>
<evidence type="ECO:0000256" key="1">
    <source>
        <dbReference type="SAM" id="Phobius"/>
    </source>
</evidence>
<organism evidence="2 3">
    <name type="scientific">Actinomadura yumaensis</name>
    <dbReference type="NCBI Taxonomy" id="111807"/>
    <lineage>
        <taxon>Bacteria</taxon>
        <taxon>Bacillati</taxon>
        <taxon>Actinomycetota</taxon>
        <taxon>Actinomycetes</taxon>
        <taxon>Streptosporangiales</taxon>
        <taxon>Thermomonosporaceae</taxon>
        <taxon>Actinomadura</taxon>
    </lineage>
</organism>
<keyword evidence="1" id="KW-1133">Transmembrane helix</keyword>
<evidence type="ECO:0000313" key="2">
    <source>
        <dbReference type="EMBL" id="MFC6878987.1"/>
    </source>
</evidence>
<gene>
    <name evidence="2" type="ORF">ACFQKB_04335</name>
</gene>
<evidence type="ECO:0000313" key="3">
    <source>
        <dbReference type="Proteomes" id="UP001596380"/>
    </source>
</evidence>
<feature type="transmembrane region" description="Helical" evidence="1">
    <location>
        <begin position="7"/>
        <end position="26"/>
    </location>
</feature>
<dbReference type="EMBL" id="JBHSXS010000002">
    <property type="protein sequence ID" value="MFC6878987.1"/>
    <property type="molecule type" value="Genomic_DNA"/>
</dbReference>
<keyword evidence="3" id="KW-1185">Reference proteome</keyword>
<keyword evidence="1" id="KW-0812">Transmembrane</keyword>